<reference evidence="3" key="1">
    <citation type="submission" date="2016-04" db="EMBL/GenBank/DDBJ databases">
        <authorList>
            <person name="Lyu Z."/>
            <person name="Lyu W."/>
        </authorList>
    </citation>
    <scope>NUCLEOTIDE SEQUENCE [LARGE SCALE GENOMIC DNA]</scope>
    <source>
        <strain evidence="3">C44</strain>
    </source>
</reference>
<dbReference type="RefSeq" id="WP_066336368.1">
    <property type="nucleotide sequence ID" value="NZ_LWSG01000034.1"/>
</dbReference>
<dbReference type="EMBL" id="LWSG01000034">
    <property type="protein sequence ID" value="OAS83879.1"/>
    <property type="molecule type" value="Genomic_DNA"/>
</dbReference>
<dbReference type="InterPro" id="IPR029058">
    <property type="entry name" value="AB_hydrolase_fold"/>
</dbReference>
<name>A0A179SSP4_9BACI</name>
<feature type="domain" description="AB hydrolase-1" evidence="1">
    <location>
        <begin position="47"/>
        <end position="142"/>
    </location>
</feature>
<dbReference type="AlphaFoldDB" id="A0A179SSP4"/>
<sequence>MMITERFFQLETEWNVVHLPTKPNGFGILILGDRSDFVDESSSFWHQHYGRNQLIAELMNQGYTLFHSNLYGSNWGSPRAVTMAKQLYHMIMKKEILNERVHLLSEGMGGLTALQLMETIPDKIRSVAMMNPCLDLQAHLEKEKEHKFFYKRLIKEISIAYGIDGKMIKSSLNLPSMHNITSQKPVRIWQRMNFNTYPPQDHSKKYEEIRKSMGSPIHLIYHLGDNPYRTNQTIIKFYKENEKVL</sequence>
<keyword evidence="3" id="KW-1185">Reference proteome</keyword>
<gene>
    <name evidence="2" type="ORF">A6K24_07155</name>
</gene>
<dbReference type="Gene3D" id="3.40.50.1820">
    <property type="entry name" value="alpha/beta hydrolase"/>
    <property type="match status" value="1"/>
</dbReference>
<organism evidence="2 3">
    <name type="scientific">Metabacillus litoralis</name>
    <dbReference type="NCBI Taxonomy" id="152268"/>
    <lineage>
        <taxon>Bacteria</taxon>
        <taxon>Bacillati</taxon>
        <taxon>Bacillota</taxon>
        <taxon>Bacilli</taxon>
        <taxon>Bacillales</taxon>
        <taxon>Bacillaceae</taxon>
        <taxon>Metabacillus</taxon>
    </lineage>
</organism>
<dbReference type="InterPro" id="IPR000073">
    <property type="entry name" value="AB_hydrolase_1"/>
</dbReference>
<comment type="caution">
    <text evidence="2">The sequence shown here is derived from an EMBL/GenBank/DDBJ whole genome shotgun (WGS) entry which is preliminary data.</text>
</comment>
<dbReference type="STRING" id="152268.A6K24_07155"/>
<evidence type="ECO:0000313" key="2">
    <source>
        <dbReference type="EMBL" id="OAS83879.1"/>
    </source>
</evidence>
<dbReference type="Pfam" id="PF00561">
    <property type="entry name" value="Abhydrolase_1"/>
    <property type="match status" value="1"/>
</dbReference>
<dbReference type="Proteomes" id="UP000078534">
    <property type="component" value="Unassembled WGS sequence"/>
</dbReference>
<evidence type="ECO:0000259" key="1">
    <source>
        <dbReference type="Pfam" id="PF00561"/>
    </source>
</evidence>
<protein>
    <recommendedName>
        <fullName evidence="1">AB hydrolase-1 domain-containing protein</fullName>
    </recommendedName>
</protein>
<evidence type="ECO:0000313" key="3">
    <source>
        <dbReference type="Proteomes" id="UP000078534"/>
    </source>
</evidence>
<dbReference type="SUPFAM" id="SSF53474">
    <property type="entry name" value="alpha/beta-Hydrolases"/>
    <property type="match status" value="1"/>
</dbReference>
<accession>A0A179SSP4</accession>
<proteinExistence type="predicted"/>